<dbReference type="AlphaFoldDB" id="A0A931F2E4"/>
<keyword evidence="6" id="KW-0520">NAD</keyword>
<evidence type="ECO:0000256" key="5">
    <source>
        <dbReference type="ARBA" id="ARBA00023002"/>
    </source>
</evidence>
<dbReference type="Proteomes" id="UP000605361">
    <property type="component" value="Unassembled WGS sequence"/>
</dbReference>
<dbReference type="Pfam" id="PF07992">
    <property type="entry name" value="Pyr_redox_2"/>
    <property type="match status" value="1"/>
</dbReference>
<dbReference type="GO" id="GO:0050136">
    <property type="term" value="F:NADH dehydrogenase (quinone) (non-electrogenic) activity"/>
    <property type="evidence" value="ECO:0007669"/>
    <property type="project" value="UniProtKB-EC"/>
</dbReference>
<feature type="region of interest" description="Disordered" evidence="8">
    <location>
        <begin position="69"/>
        <end position="111"/>
    </location>
</feature>
<gene>
    <name evidence="10" type="ORF">ITP53_33770</name>
</gene>
<protein>
    <recommendedName>
        <fullName evidence="2">NADH:ubiquinone reductase (non-electrogenic)</fullName>
        <ecNumber evidence="2">1.6.5.9</ecNumber>
    </recommendedName>
</protein>
<keyword evidence="4" id="KW-0274">FAD</keyword>
<proteinExistence type="inferred from homology"/>
<sequence length="194" mass="20203">MAGRRGSVHVVVVGGGSTGVEFAGTLAELRRRTLPLTHPKIRPDQTSVTLVERIGFVLAPYKPQLRNAAAAAHPDGGARGQADPGGGSGTAAAAVLVPGSGDHGDRGPGRGRVAAVQRIDHAWVAGVAYVDLHSCGVPAGRAQPDHRAGQLLLAVRRAASRRHLRQPVGAADRAARSPAWILSRHNRSRVGRPR</sequence>
<evidence type="ECO:0000256" key="1">
    <source>
        <dbReference type="ARBA" id="ARBA00005272"/>
    </source>
</evidence>
<keyword evidence="11" id="KW-1185">Reference proteome</keyword>
<feature type="compositionally biased region" description="Gly residues" evidence="8">
    <location>
        <begin position="77"/>
        <end position="89"/>
    </location>
</feature>
<comment type="similarity">
    <text evidence="1">Belongs to the NADH dehydrogenase family.</text>
</comment>
<keyword evidence="3" id="KW-0285">Flavoprotein</keyword>
<evidence type="ECO:0000256" key="8">
    <source>
        <dbReference type="SAM" id="MobiDB-lite"/>
    </source>
</evidence>
<evidence type="ECO:0000313" key="11">
    <source>
        <dbReference type="Proteomes" id="UP000605361"/>
    </source>
</evidence>
<dbReference type="PANTHER" id="PTHR43706">
    <property type="entry name" value="NADH DEHYDROGENASE"/>
    <property type="match status" value="1"/>
</dbReference>
<evidence type="ECO:0000259" key="9">
    <source>
        <dbReference type="Pfam" id="PF07992"/>
    </source>
</evidence>
<accession>A0A931F2E4</accession>
<dbReference type="PANTHER" id="PTHR43706:SF47">
    <property type="entry name" value="EXTERNAL NADH-UBIQUINONE OXIDOREDUCTASE 1, MITOCHONDRIAL-RELATED"/>
    <property type="match status" value="1"/>
</dbReference>
<organism evidence="10 11">
    <name type="scientific">Nonomuraea cypriaca</name>
    <dbReference type="NCBI Taxonomy" id="1187855"/>
    <lineage>
        <taxon>Bacteria</taxon>
        <taxon>Bacillati</taxon>
        <taxon>Actinomycetota</taxon>
        <taxon>Actinomycetes</taxon>
        <taxon>Streptosporangiales</taxon>
        <taxon>Streptosporangiaceae</taxon>
        <taxon>Nonomuraea</taxon>
    </lineage>
</organism>
<name>A0A931F2E4_9ACTN</name>
<keyword evidence="5" id="KW-0560">Oxidoreductase</keyword>
<comment type="caution">
    <text evidence="10">The sequence shown here is derived from an EMBL/GenBank/DDBJ whole genome shotgun (WGS) entry which is preliminary data.</text>
</comment>
<evidence type="ECO:0000256" key="3">
    <source>
        <dbReference type="ARBA" id="ARBA00022630"/>
    </source>
</evidence>
<reference evidence="10" key="1">
    <citation type="submission" date="2020-11" db="EMBL/GenBank/DDBJ databases">
        <title>Whole-genome analyses of Nonomuraea sp. K274.</title>
        <authorList>
            <person name="Veyisoglu A."/>
        </authorList>
    </citation>
    <scope>NUCLEOTIDE SEQUENCE</scope>
    <source>
        <strain evidence="10">K274</strain>
    </source>
</reference>
<dbReference type="SUPFAM" id="SSF51905">
    <property type="entry name" value="FAD/NAD(P)-binding domain"/>
    <property type="match status" value="1"/>
</dbReference>
<dbReference type="InterPro" id="IPR036188">
    <property type="entry name" value="FAD/NAD-bd_sf"/>
</dbReference>
<evidence type="ECO:0000256" key="7">
    <source>
        <dbReference type="ARBA" id="ARBA00047599"/>
    </source>
</evidence>
<dbReference type="Gene3D" id="3.50.50.100">
    <property type="match status" value="1"/>
</dbReference>
<feature type="domain" description="FAD/NAD(P)-binding" evidence="9">
    <location>
        <begin position="8"/>
        <end position="73"/>
    </location>
</feature>
<dbReference type="EMBL" id="JADOGI010000127">
    <property type="protein sequence ID" value="MBF8190597.1"/>
    <property type="molecule type" value="Genomic_DNA"/>
</dbReference>
<dbReference type="InterPro" id="IPR045024">
    <property type="entry name" value="NDH-2"/>
</dbReference>
<evidence type="ECO:0000313" key="10">
    <source>
        <dbReference type="EMBL" id="MBF8190597.1"/>
    </source>
</evidence>
<dbReference type="EC" id="1.6.5.9" evidence="2"/>
<comment type="catalytic activity">
    <reaction evidence="7">
        <text>a quinone + NADH + H(+) = a quinol + NAD(+)</text>
        <dbReference type="Rhea" id="RHEA:46160"/>
        <dbReference type="ChEBI" id="CHEBI:15378"/>
        <dbReference type="ChEBI" id="CHEBI:24646"/>
        <dbReference type="ChEBI" id="CHEBI:57540"/>
        <dbReference type="ChEBI" id="CHEBI:57945"/>
        <dbReference type="ChEBI" id="CHEBI:132124"/>
        <dbReference type="EC" id="1.6.5.9"/>
    </reaction>
</comment>
<evidence type="ECO:0000256" key="6">
    <source>
        <dbReference type="ARBA" id="ARBA00023027"/>
    </source>
</evidence>
<evidence type="ECO:0000256" key="2">
    <source>
        <dbReference type="ARBA" id="ARBA00012637"/>
    </source>
</evidence>
<evidence type="ECO:0000256" key="4">
    <source>
        <dbReference type="ARBA" id="ARBA00022827"/>
    </source>
</evidence>
<dbReference type="InterPro" id="IPR023753">
    <property type="entry name" value="FAD/NAD-binding_dom"/>
</dbReference>